<comment type="caution">
    <text evidence="1">The sequence shown here is derived from an EMBL/GenBank/DDBJ whole genome shotgun (WGS) entry which is preliminary data.</text>
</comment>
<organism evidence="1 2">
    <name type="scientific">Eumeta variegata</name>
    <name type="common">Bagworm moth</name>
    <name type="synonym">Eumeta japonica</name>
    <dbReference type="NCBI Taxonomy" id="151549"/>
    <lineage>
        <taxon>Eukaryota</taxon>
        <taxon>Metazoa</taxon>
        <taxon>Ecdysozoa</taxon>
        <taxon>Arthropoda</taxon>
        <taxon>Hexapoda</taxon>
        <taxon>Insecta</taxon>
        <taxon>Pterygota</taxon>
        <taxon>Neoptera</taxon>
        <taxon>Endopterygota</taxon>
        <taxon>Lepidoptera</taxon>
        <taxon>Glossata</taxon>
        <taxon>Ditrysia</taxon>
        <taxon>Tineoidea</taxon>
        <taxon>Psychidae</taxon>
        <taxon>Oiketicinae</taxon>
        <taxon>Eumeta</taxon>
    </lineage>
</organism>
<dbReference type="EMBL" id="BGZK01001473">
    <property type="protein sequence ID" value="GBP80664.1"/>
    <property type="molecule type" value="Genomic_DNA"/>
</dbReference>
<dbReference type="AlphaFoldDB" id="A0A4C1Z0U2"/>
<name>A0A4C1Z0U2_EUMVA</name>
<dbReference type="Proteomes" id="UP000299102">
    <property type="component" value="Unassembled WGS sequence"/>
</dbReference>
<accession>A0A4C1Z0U2</accession>
<evidence type="ECO:0000313" key="2">
    <source>
        <dbReference type="Proteomes" id="UP000299102"/>
    </source>
</evidence>
<sequence length="74" mass="8656">MDFATATLELLLANTVEVRYTSIRGPRTLTPHDEELVLVEIYRDPKTNTKRIAHRLDDLDEFNPRTKEADRMKN</sequence>
<keyword evidence="2" id="KW-1185">Reference proteome</keyword>
<reference evidence="1 2" key="1">
    <citation type="journal article" date="2019" name="Commun. Biol.">
        <title>The bagworm genome reveals a unique fibroin gene that provides high tensile strength.</title>
        <authorList>
            <person name="Kono N."/>
            <person name="Nakamura H."/>
            <person name="Ohtoshi R."/>
            <person name="Tomita M."/>
            <person name="Numata K."/>
            <person name="Arakawa K."/>
        </authorList>
    </citation>
    <scope>NUCLEOTIDE SEQUENCE [LARGE SCALE GENOMIC DNA]</scope>
</reference>
<protein>
    <submittedName>
        <fullName evidence="1">Uncharacterized protein</fullName>
    </submittedName>
</protein>
<gene>
    <name evidence="1" type="ORF">EVAR_54122_1</name>
</gene>
<evidence type="ECO:0000313" key="1">
    <source>
        <dbReference type="EMBL" id="GBP80664.1"/>
    </source>
</evidence>
<proteinExistence type="predicted"/>